<dbReference type="Pfam" id="PF02770">
    <property type="entry name" value="Acyl-CoA_dh_M"/>
    <property type="match status" value="1"/>
</dbReference>
<keyword evidence="3 5" id="KW-0285">Flavoprotein</keyword>
<evidence type="ECO:0000256" key="6">
    <source>
        <dbReference type="SAM" id="MobiDB-lite"/>
    </source>
</evidence>
<proteinExistence type="inferred from homology"/>
<evidence type="ECO:0000259" key="8">
    <source>
        <dbReference type="Pfam" id="PF02770"/>
    </source>
</evidence>
<dbReference type="InterPro" id="IPR006089">
    <property type="entry name" value="Acyl-CoA_DH_CS"/>
</dbReference>
<keyword evidence="5" id="KW-0560">Oxidoreductase</keyword>
<keyword evidence="4 5" id="KW-0274">FAD</keyword>
<evidence type="ECO:0000259" key="7">
    <source>
        <dbReference type="Pfam" id="PF00441"/>
    </source>
</evidence>
<comment type="similarity">
    <text evidence="2 5">Belongs to the acyl-CoA dehydrogenase family.</text>
</comment>
<feature type="domain" description="Acyl-CoA oxidase/dehydrogenase middle" evidence="8">
    <location>
        <begin position="187"/>
        <end position="301"/>
    </location>
</feature>
<dbReference type="Proteomes" id="UP001370348">
    <property type="component" value="Chromosome"/>
</dbReference>
<dbReference type="SUPFAM" id="SSF47203">
    <property type="entry name" value="Acyl-CoA dehydrogenase C-terminal domain-like"/>
    <property type="match status" value="1"/>
</dbReference>
<dbReference type="Pfam" id="PF02771">
    <property type="entry name" value="Acyl-CoA_dh_N"/>
    <property type="match status" value="1"/>
</dbReference>
<gene>
    <name evidence="10" type="ORF">LZC94_34220</name>
</gene>
<feature type="region of interest" description="Disordered" evidence="6">
    <location>
        <begin position="641"/>
        <end position="677"/>
    </location>
</feature>
<dbReference type="InterPro" id="IPR009100">
    <property type="entry name" value="AcylCoA_DH/oxidase_NM_dom_sf"/>
</dbReference>
<dbReference type="InterPro" id="IPR036250">
    <property type="entry name" value="AcylCo_DH-like_C"/>
</dbReference>
<dbReference type="PANTHER" id="PTHR42803">
    <property type="entry name" value="ACYL-COA DEHYDROGENASE"/>
    <property type="match status" value="1"/>
</dbReference>
<dbReference type="PROSITE" id="PS00073">
    <property type="entry name" value="ACYL_COA_DH_2"/>
    <property type="match status" value="1"/>
</dbReference>
<comment type="cofactor">
    <cofactor evidence="1 5">
        <name>FAD</name>
        <dbReference type="ChEBI" id="CHEBI:57692"/>
    </cofactor>
</comment>
<dbReference type="Gene3D" id="1.10.540.10">
    <property type="entry name" value="Acyl-CoA dehydrogenase/oxidase, N-terminal domain"/>
    <property type="match status" value="1"/>
</dbReference>
<evidence type="ECO:0000256" key="2">
    <source>
        <dbReference type="ARBA" id="ARBA00009347"/>
    </source>
</evidence>
<organism evidence="10 11">
    <name type="scientific">Pendulispora albinea</name>
    <dbReference type="NCBI Taxonomy" id="2741071"/>
    <lineage>
        <taxon>Bacteria</taxon>
        <taxon>Pseudomonadati</taxon>
        <taxon>Myxococcota</taxon>
        <taxon>Myxococcia</taxon>
        <taxon>Myxococcales</taxon>
        <taxon>Sorangiineae</taxon>
        <taxon>Pendulisporaceae</taxon>
        <taxon>Pendulispora</taxon>
    </lineage>
</organism>
<feature type="domain" description="Acyl-CoA dehydrogenase/oxidase C-terminal" evidence="7">
    <location>
        <begin position="425"/>
        <end position="486"/>
    </location>
</feature>
<accession>A0ABZ2LV78</accession>
<dbReference type="Pfam" id="PF00441">
    <property type="entry name" value="Acyl-CoA_dh_1"/>
    <property type="match status" value="2"/>
</dbReference>
<dbReference type="InterPro" id="IPR046373">
    <property type="entry name" value="Acyl-CoA_Oxase/DH_mid-dom_sf"/>
</dbReference>
<dbReference type="InterPro" id="IPR009075">
    <property type="entry name" value="AcylCo_DH/oxidase_C"/>
</dbReference>
<dbReference type="InterPro" id="IPR052166">
    <property type="entry name" value="Diverse_Acyl-CoA_DH"/>
</dbReference>
<keyword evidence="11" id="KW-1185">Reference proteome</keyword>
<dbReference type="Gene3D" id="2.40.110.10">
    <property type="entry name" value="Butyryl-CoA Dehydrogenase, subunit A, domain 2"/>
    <property type="match status" value="1"/>
</dbReference>
<evidence type="ECO:0000313" key="10">
    <source>
        <dbReference type="EMBL" id="WXB12897.1"/>
    </source>
</evidence>
<evidence type="ECO:0000256" key="5">
    <source>
        <dbReference type="RuleBase" id="RU362125"/>
    </source>
</evidence>
<reference evidence="10 11" key="1">
    <citation type="submission" date="2021-12" db="EMBL/GenBank/DDBJ databases">
        <title>Discovery of the Pendulisporaceae a myxobacterial family with distinct sporulation behavior and unique specialized metabolism.</title>
        <authorList>
            <person name="Garcia R."/>
            <person name="Popoff A."/>
            <person name="Bader C.D."/>
            <person name="Loehr J."/>
            <person name="Walesch S."/>
            <person name="Walt C."/>
            <person name="Boldt J."/>
            <person name="Bunk B."/>
            <person name="Haeckl F.J.F.P.J."/>
            <person name="Gunesch A.P."/>
            <person name="Birkelbach J."/>
            <person name="Nuebel U."/>
            <person name="Pietschmann T."/>
            <person name="Bach T."/>
            <person name="Mueller R."/>
        </authorList>
    </citation>
    <scope>NUCLEOTIDE SEQUENCE [LARGE SCALE GENOMIC DNA]</scope>
    <source>
        <strain evidence="10 11">MSr11954</strain>
    </source>
</reference>
<dbReference type="EMBL" id="CP089984">
    <property type="protein sequence ID" value="WXB12897.1"/>
    <property type="molecule type" value="Genomic_DNA"/>
</dbReference>
<dbReference type="SUPFAM" id="SSF56645">
    <property type="entry name" value="Acyl-CoA dehydrogenase NM domain-like"/>
    <property type="match status" value="1"/>
</dbReference>
<dbReference type="RefSeq" id="WP_394822517.1">
    <property type="nucleotide sequence ID" value="NZ_CP089984.1"/>
</dbReference>
<dbReference type="InterPro" id="IPR013786">
    <property type="entry name" value="AcylCoA_DH/ox_N"/>
</dbReference>
<dbReference type="InterPro" id="IPR037069">
    <property type="entry name" value="AcylCoA_DH/ox_N_sf"/>
</dbReference>
<evidence type="ECO:0000256" key="3">
    <source>
        <dbReference type="ARBA" id="ARBA00022630"/>
    </source>
</evidence>
<dbReference type="InterPro" id="IPR006091">
    <property type="entry name" value="Acyl-CoA_Oxase/DH_mid-dom"/>
</dbReference>
<evidence type="ECO:0000256" key="1">
    <source>
        <dbReference type="ARBA" id="ARBA00001974"/>
    </source>
</evidence>
<protein>
    <submittedName>
        <fullName evidence="10">Acyl-CoA dehydrogenase family protein</fullName>
    </submittedName>
</protein>
<evidence type="ECO:0000313" key="11">
    <source>
        <dbReference type="Proteomes" id="UP001370348"/>
    </source>
</evidence>
<feature type="compositionally biased region" description="Polar residues" evidence="6">
    <location>
        <begin position="656"/>
        <end position="665"/>
    </location>
</feature>
<name>A0ABZ2LV78_9BACT</name>
<feature type="domain" description="Acyl-CoA dehydrogenase/oxidase C-terminal" evidence="7">
    <location>
        <begin position="311"/>
        <end position="384"/>
    </location>
</feature>
<dbReference type="PANTHER" id="PTHR42803:SF1">
    <property type="entry name" value="BROAD-SPECIFICITY LINEAR ACYL-COA DEHYDROGENASE FADE5"/>
    <property type="match status" value="1"/>
</dbReference>
<dbReference type="Gene3D" id="1.20.140.10">
    <property type="entry name" value="Butyryl-CoA Dehydrogenase, subunit A, domain 3"/>
    <property type="match status" value="1"/>
</dbReference>
<evidence type="ECO:0000256" key="4">
    <source>
        <dbReference type="ARBA" id="ARBA00022827"/>
    </source>
</evidence>
<feature type="domain" description="Acyl-CoA dehydrogenase/oxidase N-terminal" evidence="9">
    <location>
        <begin position="49"/>
        <end position="149"/>
    </location>
</feature>
<sequence>MSNFFKDNDDLAFYYDKGIDWAPLVEVTEYGYRTEGGFKAEGEAMAFYREVAEMVGDLAANDIATRAAAIDREEVRLQHGEVVAGPAMAAIFERIRAMDLHRLCLPRELGGLNAPLLTYFVNIELIARADVSVMAHHSFHGGMALAMLAYSLSEGSTSFDPERARILRTRFADEIDEVARGDAWGSMDITEPNAGSDMAALRAVAEQDASGRWFVSGQKIFITSGHGKYHFVIARTESAPSAGAPGASDDPLAGLGGLSMFLVKAYEDRPDGTRHRYVTIDRVEEKLGQHGSVTASLLFERAPAELIGQRGEGFKCMLLLMNNARLGVGFESIGLCEAAYRMAKAYAEERRSMGKPVARHEMIADYLDEMRTDIQGLRALAMYGAFHEEMSQKLRFLDKVGEGIARPEETERIQRHLPMHVASSRRVTPLLKYLAAEKAVEMARRAMQIHGGAGYTRDYGAEKLLRDAMVMPIYEGTSQIQALMAMKDQLLALVRRPHAFLARLARARWQRTSARDPLARRVAGIELLALRSLQHLAARTAVDKLRSLPDQLRGNSGGSSSLRRALGGWNPKRDFARAMLHAERVTRILADEAICDVLLEQARKFPERRELLERYLERAELRCHALHREITTTGDRILQNLAASDAPRPERKSDSDATPSNPSTTRRARDAALAAAE</sequence>
<evidence type="ECO:0000259" key="9">
    <source>
        <dbReference type="Pfam" id="PF02771"/>
    </source>
</evidence>